<dbReference type="AlphaFoldDB" id="A0A8S1M1J3"/>
<gene>
    <name evidence="1" type="ORF">PSON_ATCC_30995.1.T0300324</name>
</gene>
<comment type="caution">
    <text evidence="1">The sequence shown here is derived from an EMBL/GenBank/DDBJ whole genome shotgun (WGS) entry which is preliminary data.</text>
</comment>
<organism evidence="1 2">
    <name type="scientific">Paramecium sonneborni</name>
    <dbReference type="NCBI Taxonomy" id="65129"/>
    <lineage>
        <taxon>Eukaryota</taxon>
        <taxon>Sar</taxon>
        <taxon>Alveolata</taxon>
        <taxon>Ciliophora</taxon>
        <taxon>Intramacronucleata</taxon>
        <taxon>Oligohymenophorea</taxon>
        <taxon>Peniculida</taxon>
        <taxon>Parameciidae</taxon>
        <taxon>Paramecium</taxon>
    </lineage>
</organism>
<dbReference type="EMBL" id="CAJJDN010000030">
    <property type="protein sequence ID" value="CAD8073419.1"/>
    <property type="molecule type" value="Genomic_DNA"/>
</dbReference>
<dbReference type="Proteomes" id="UP000692954">
    <property type="component" value="Unassembled WGS sequence"/>
</dbReference>
<reference evidence="1" key="1">
    <citation type="submission" date="2021-01" db="EMBL/GenBank/DDBJ databases">
        <authorList>
            <consortium name="Genoscope - CEA"/>
            <person name="William W."/>
        </authorList>
    </citation>
    <scope>NUCLEOTIDE SEQUENCE</scope>
</reference>
<evidence type="ECO:0000313" key="1">
    <source>
        <dbReference type="EMBL" id="CAD8073419.1"/>
    </source>
</evidence>
<evidence type="ECO:0000313" key="2">
    <source>
        <dbReference type="Proteomes" id="UP000692954"/>
    </source>
</evidence>
<name>A0A8S1M1J3_9CILI</name>
<protein>
    <submittedName>
        <fullName evidence="1">Uncharacterized protein</fullName>
    </submittedName>
</protein>
<keyword evidence="2" id="KW-1185">Reference proteome</keyword>
<proteinExistence type="predicted"/>
<accession>A0A8S1M1J3</accession>
<sequence length="105" mass="12728">MLQSLNCEIERTKMKKYNKIMNSLLHELLIGQHTSCNYKFQLFKNIIQNMNKQIQILKNLNITSCKAFIKQKNILQQQKKLKIIIVKPQFRQKHKTQFKKFIFFI</sequence>